<proteinExistence type="predicted"/>
<evidence type="ECO:0000313" key="2">
    <source>
        <dbReference type="EMBL" id="SEW52168.1"/>
    </source>
</evidence>
<dbReference type="RefSeq" id="WP_089898582.1">
    <property type="nucleotide sequence ID" value="NZ_FOJG01000002.1"/>
</dbReference>
<accession>A0A1I0S851</accession>
<dbReference type="AlphaFoldDB" id="A0A1I0S851"/>
<feature type="chain" id="PRO_5011669596" description="DUF4142 domain-containing protein" evidence="1">
    <location>
        <begin position="25"/>
        <end position="197"/>
    </location>
</feature>
<protein>
    <recommendedName>
        <fullName evidence="4">DUF4142 domain-containing protein</fullName>
    </recommendedName>
</protein>
<keyword evidence="3" id="KW-1185">Reference proteome</keyword>
<evidence type="ECO:0000256" key="1">
    <source>
        <dbReference type="SAM" id="SignalP"/>
    </source>
</evidence>
<name>A0A1I0S851_9BACT</name>
<sequence>MVVRNIFRRSVLFFLLLLSLGASAQSGNASVTDVSTSMLTWMKHLNNDADKYYSAEKAADLSQQLEFLRQDLTVYMKARKKLSDSLFRNNIAPGKKDPDNLEMLKGKMSTVMERLRGVADLVGPALQAEGDKLNEEIYNVLYDQPNRYLSNLEAFLGGMDVNKKELALDGSTNYSRLEECVNLATTLQGKIDRKRKK</sequence>
<evidence type="ECO:0008006" key="4">
    <source>
        <dbReference type="Google" id="ProtNLM"/>
    </source>
</evidence>
<gene>
    <name evidence="2" type="ORF">SAMN04488122_4706</name>
</gene>
<dbReference type="EMBL" id="FOJG01000002">
    <property type="protein sequence ID" value="SEW52168.1"/>
    <property type="molecule type" value="Genomic_DNA"/>
</dbReference>
<reference evidence="3" key="1">
    <citation type="submission" date="2016-10" db="EMBL/GenBank/DDBJ databases">
        <authorList>
            <person name="Varghese N."/>
            <person name="Submissions S."/>
        </authorList>
    </citation>
    <scope>NUCLEOTIDE SEQUENCE [LARGE SCALE GENOMIC DNA]</scope>
    <source>
        <strain evidence="3">DSM 3695</strain>
    </source>
</reference>
<organism evidence="2 3">
    <name type="scientific">Chitinophaga arvensicola</name>
    <dbReference type="NCBI Taxonomy" id="29529"/>
    <lineage>
        <taxon>Bacteria</taxon>
        <taxon>Pseudomonadati</taxon>
        <taxon>Bacteroidota</taxon>
        <taxon>Chitinophagia</taxon>
        <taxon>Chitinophagales</taxon>
        <taxon>Chitinophagaceae</taxon>
        <taxon>Chitinophaga</taxon>
    </lineage>
</organism>
<keyword evidence="1" id="KW-0732">Signal</keyword>
<dbReference type="OrthoDB" id="668290at2"/>
<evidence type="ECO:0000313" key="3">
    <source>
        <dbReference type="Proteomes" id="UP000199310"/>
    </source>
</evidence>
<feature type="signal peptide" evidence="1">
    <location>
        <begin position="1"/>
        <end position="24"/>
    </location>
</feature>
<dbReference type="Proteomes" id="UP000199310">
    <property type="component" value="Unassembled WGS sequence"/>
</dbReference>